<dbReference type="AlphaFoldDB" id="A0A4V3ATT9"/>
<name>A0A4V3ATT9_9BACI</name>
<dbReference type="EMBL" id="SMYO01000005">
    <property type="protein sequence ID" value="TDK61583.1"/>
    <property type="molecule type" value="Genomic_DNA"/>
</dbReference>
<gene>
    <name evidence="1" type="ORF">E2K98_11865</name>
</gene>
<reference evidence="1 2" key="1">
    <citation type="submission" date="2019-03" db="EMBL/GenBank/DDBJ databases">
        <title>Bacillus niacini sp. nov. a Nicotinate-Metabolizing Mesophile Isolated from Soil.</title>
        <authorList>
            <person name="Zhang G."/>
        </authorList>
    </citation>
    <scope>NUCLEOTIDE SEQUENCE [LARGE SCALE GENOMIC DNA]</scope>
    <source>
        <strain evidence="1 2">WN066</strain>
    </source>
</reference>
<evidence type="ECO:0000313" key="1">
    <source>
        <dbReference type="EMBL" id="TDK61583.1"/>
    </source>
</evidence>
<evidence type="ECO:0000313" key="2">
    <source>
        <dbReference type="Proteomes" id="UP000295132"/>
    </source>
</evidence>
<accession>A0A4V3ATT9</accession>
<proteinExistence type="predicted"/>
<protein>
    <submittedName>
        <fullName evidence="1">Spore cortex protein CoxA</fullName>
    </submittedName>
</protein>
<dbReference type="Pfam" id="PF09580">
    <property type="entry name" value="Spore_YhcN_YlaJ"/>
    <property type="match status" value="1"/>
</dbReference>
<dbReference type="Proteomes" id="UP000295132">
    <property type="component" value="Unassembled WGS sequence"/>
</dbReference>
<sequence>MLMMFFEGVFRLNKKPWMIPLSALCIMGLAGCANSDRAGVNNNNDNNVARPMGYYSNEKHPNNNNGFLIDNDGPLTEMMDHTLGDEGNYQRDQRRQLLQTRDENGNPPNPTKPLANHDHNLFMRDNRFSTGDVNYHNHLNVKYSGNDAAHDSATLGRITNQIKQKAESVNNVQNVHSVIYGNSVMIAIDLVDHSRAAETKKAVQKAVKPYVNGKKVSVITDEGTISRDRNTTNELLEGKQIP</sequence>
<comment type="caution">
    <text evidence="1">The sequence shown here is derived from an EMBL/GenBank/DDBJ whole genome shotgun (WGS) entry which is preliminary data.</text>
</comment>
<organism evidence="1 2">
    <name type="scientific">Bacillus salipaludis</name>
    <dbReference type="NCBI Taxonomy" id="2547811"/>
    <lineage>
        <taxon>Bacteria</taxon>
        <taxon>Bacillati</taxon>
        <taxon>Bacillota</taxon>
        <taxon>Bacilli</taxon>
        <taxon>Bacillales</taxon>
        <taxon>Bacillaceae</taxon>
        <taxon>Bacillus</taxon>
    </lineage>
</organism>
<dbReference type="InterPro" id="IPR019076">
    <property type="entry name" value="Spore_lipoprot_YhcN/YlaJ-like"/>
</dbReference>